<dbReference type="EMBL" id="CAJHNJ030000028">
    <property type="protein sequence ID" value="CAG9123075.1"/>
    <property type="molecule type" value="Genomic_DNA"/>
</dbReference>
<dbReference type="Pfam" id="PF15860">
    <property type="entry name" value="DUF4728"/>
    <property type="match status" value="1"/>
</dbReference>
<feature type="transmembrane region" description="Helical" evidence="1">
    <location>
        <begin position="137"/>
        <end position="159"/>
    </location>
</feature>
<keyword evidence="1" id="KW-0812">Transmembrane</keyword>
<feature type="transmembrane region" description="Helical" evidence="1">
    <location>
        <begin position="21"/>
        <end position="46"/>
    </location>
</feature>
<feature type="transmembrane region" description="Helical" evidence="1">
    <location>
        <begin position="104"/>
        <end position="125"/>
    </location>
</feature>
<evidence type="ECO:0000313" key="3">
    <source>
        <dbReference type="Proteomes" id="UP000653454"/>
    </source>
</evidence>
<proteinExistence type="predicted"/>
<gene>
    <name evidence="2" type="ORF">PLXY2_LOCUS7830</name>
</gene>
<dbReference type="AlphaFoldDB" id="A0A8S4F7U4"/>
<evidence type="ECO:0000256" key="1">
    <source>
        <dbReference type="SAM" id="Phobius"/>
    </source>
</evidence>
<evidence type="ECO:0000313" key="2">
    <source>
        <dbReference type="EMBL" id="CAG9123075.1"/>
    </source>
</evidence>
<comment type="caution">
    <text evidence="2">The sequence shown here is derived from an EMBL/GenBank/DDBJ whole genome shotgun (WGS) entry which is preliminary data.</text>
</comment>
<keyword evidence="1" id="KW-0472">Membrane</keyword>
<dbReference type="InterPro" id="IPR031720">
    <property type="entry name" value="DUF4728"/>
</dbReference>
<reference evidence="2" key="1">
    <citation type="submission" date="2020-11" db="EMBL/GenBank/DDBJ databases">
        <authorList>
            <person name="Whiteford S."/>
        </authorList>
    </citation>
    <scope>NUCLEOTIDE SEQUENCE</scope>
</reference>
<dbReference type="Proteomes" id="UP000653454">
    <property type="component" value="Unassembled WGS sequence"/>
</dbReference>
<protein>
    <submittedName>
        <fullName evidence="2">(diamondback moth) hypothetical protein</fullName>
    </submittedName>
</protein>
<feature type="transmembrane region" description="Helical" evidence="1">
    <location>
        <begin position="66"/>
        <end position="92"/>
    </location>
</feature>
<sequence length="186" mass="20831">MYSKFPLPVSMENLPRPRRSFGCFSLKLGCVLTALILILYSIFVLAHCGRALSALPAASPDAPAPLLQLGSVVYTAVHSLVTLFLSTLMMIGALRETPSLMRPWLVWVSVQVVAILLLFITYVASGALPVSRDLLGYYLLQGTVFMIRVYMLVLVGSYYRQLEEEQDQTERLRTLLDKDFAMTQYC</sequence>
<name>A0A8S4F7U4_PLUXY</name>
<keyword evidence="3" id="KW-1185">Reference proteome</keyword>
<keyword evidence="1" id="KW-1133">Transmembrane helix</keyword>
<accession>A0A8S4F7U4</accession>
<organism evidence="2 3">
    <name type="scientific">Plutella xylostella</name>
    <name type="common">Diamondback moth</name>
    <name type="synonym">Plutella maculipennis</name>
    <dbReference type="NCBI Taxonomy" id="51655"/>
    <lineage>
        <taxon>Eukaryota</taxon>
        <taxon>Metazoa</taxon>
        <taxon>Ecdysozoa</taxon>
        <taxon>Arthropoda</taxon>
        <taxon>Hexapoda</taxon>
        <taxon>Insecta</taxon>
        <taxon>Pterygota</taxon>
        <taxon>Neoptera</taxon>
        <taxon>Endopterygota</taxon>
        <taxon>Lepidoptera</taxon>
        <taxon>Glossata</taxon>
        <taxon>Ditrysia</taxon>
        <taxon>Yponomeutoidea</taxon>
        <taxon>Plutellidae</taxon>
        <taxon>Plutella</taxon>
    </lineage>
</organism>